<sequence length="709" mass="77163">MYRIGIDVGGTFTDAVAIDDRTGDLVGIVKVPTTHHHEKGVSEGIRNALCRLMETCKIAPEQVAFIAHGTTQATNALLEGDVDPVAVIGCGEGLGAARIRQETTFKELSLGAGNRIKVISFFLKGFDENTCRSIMGEIVGLGIKTVVAASAYSVDDPQVENSIRSLAEEAGLFCTRTCDMSGLYGLRTRTQTAVINACILPKMMETVSYMADSVAQTGISKPLMIMRSDGGVMSADEVQRRPIQTILSGPAAGVAGILMHENTSEGIFLETGGTSTDISVIHNGQVINRWACIGEHNTYIRSLDIHTIGVAGGSMVRLEDGRLACGPRSAHIAGLEYLCFAKGIHVHELEPYTFSRGSDCAQYFAVRDRITGTEYALTLTCLANYGGYIGPNDFSHGSADQAKAGVKLLAEYVHKSTDEVLGEVFGYAADCVRSVIGTMEENNSLGGVTLPLIGGGGGSPSLLPAVAGILGREYRYCRDPIAISPIGVGLAMIREVCERTIQSPTMEELEKLKAEAVQGAIRAGAVRDTVQVIMESEPQRGIVRAVATGLADHRNRKSHTFPLEESQIEDIIKKQEKDFRHGESMMDSNGSFWLCRVEHRQKNPFMEFFCRKKPSVYVLAYDGTLRLYRQSGVYGKTTAGRAVKSMEKLLEEYSEYGDMGEKLPQVWVAAGERLIDYSMIRRREELLELLAFEMKEYGDQDTVFIVLGI</sequence>
<feature type="domain" description="Hydantoinase A/oxoprolinase" evidence="1">
    <location>
        <begin position="189"/>
        <end position="495"/>
    </location>
</feature>
<reference evidence="3 4" key="1">
    <citation type="submission" date="2011-08" db="EMBL/GenBank/DDBJ databases">
        <title>The Genome Sequence of Clostridium citroniae WAL-17108.</title>
        <authorList>
            <consortium name="The Broad Institute Genome Sequencing Platform"/>
            <person name="Earl A."/>
            <person name="Ward D."/>
            <person name="Feldgarden M."/>
            <person name="Gevers D."/>
            <person name="Finegold S.M."/>
            <person name="Summanen P.H."/>
            <person name="Molitoris D.R."/>
            <person name="Vaisanen M.L."/>
            <person name="Daigneault M."/>
            <person name="Allen-Vercoe E."/>
            <person name="Young S.K."/>
            <person name="Zeng Q."/>
            <person name="Gargeya S."/>
            <person name="Fitzgerald M."/>
            <person name="Haas B."/>
            <person name="Abouelleil A."/>
            <person name="Alvarado L."/>
            <person name="Arachchi H.M."/>
            <person name="Berlin A."/>
            <person name="Brown A."/>
            <person name="Chapman S.B."/>
            <person name="Chen Z."/>
            <person name="Dunbar C."/>
            <person name="Freedman E."/>
            <person name="Gearin G."/>
            <person name="Gellesch M."/>
            <person name="Goldberg J."/>
            <person name="Griggs A."/>
            <person name="Gujja S."/>
            <person name="Heiman D."/>
            <person name="Howarth C."/>
            <person name="Larson L."/>
            <person name="Lui A."/>
            <person name="MacDonald P.J.P."/>
            <person name="Montmayeur A."/>
            <person name="Murphy C."/>
            <person name="Neiman D."/>
            <person name="Pearson M."/>
            <person name="Priest M."/>
            <person name="Roberts A."/>
            <person name="Saif S."/>
            <person name="Shea T."/>
            <person name="Shenoy N."/>
            <person name="Sisk P."/>
            <person name="Stolte C."/>
            <person name="Sykes S."/>
            <person name="Wortman J."/>
            <person name="Nusbaum C."/>
            <person name="Birren B."/>
        </authorList>
    </citation>
    <scope>NUCLEOTIDE SEQUENCE [LARGE SCALE GENOMIC DNA]</scope>
    <source>
        <strain evidence="3 4">WAL-17108</strain>
    </source>
</reference>
<gene>
    <name evidence="3" type="ORF">HMPREF9469_01075</name>
</gene>
<accession>G5HEB3</accession>
<evidence type="ECO:0008006" key="5">
    <source>
        <dbReference type="Google" id="ProtNLM"/>
    </source>
</evidence>
<dbReference type="GO" id="GO:0017168">
    <property type="term" value="F:5-oxoprolinase (ATP-hydrolyzing) activity"/>
    <property type="evidence" value="ECO:0007669"/>
    <property type="project" value="TreeGrafter"/>
</dbReference>
<evidence type="ECO:0000259" key="1">
    <source>
        <dbReference type="Pfam" id="PF01968"/>
    </source>
</evidence>
<evidence type="ECO:0000259" key="2">
    <source>
        <dbReference type="Pfam" id="PF05378"/>
    </source>
</evidence>
<dbReference type="HOGENOM" id="CLU_014140_0_0_9"/>
<dbReference type="AlphaFoldDB" id="G5HEB3"/>
<name>G5HEB3_9FIRM</name>
<dbReference type="eggNOG" id="COG0145">
    <property type="taxonomic scope" value="Bacteria"/>
</dbReference>
<dbReference type="InterPro" id="IPR002821">
    <property type="entry name" value="Hydantoinase_A"/>
</dbReference>
<dbReference type="SUPFAM" id="SSF53067">
    <property type="entry name" value="Actin-like ATPase domain"/>
    <property type="match status" value="1"/>
</dbReference>
<organism evidence="3 4">
    <name type="scientific">[Clostridium] citroniae WAL-17108</name>
    <dbReference type="NCBI Taxonomy" id="742733"/>
    <lineage>
        <taxon>Bacteria</taxon>
        <taxon>Bacillati</taxon>
        <taxon>Bacillota</taxon>
        <taxon>Clostridia</taxon>
        <taxon>Lachnospirales</taxon>
        <taxon>Lachnospiraceae</taxon>
        <taxon>Enterocloster</taxon>
    </lineage>
</organism>
<feature type="domain" description="Hydantoinase/oxoprolinase N-terminal" evidence="2">
    <location>
        <begin position="3"/>
        <end position="170"/>
    </location>
</feature>
<dbReference type="PANTHER" id="PTHR11365">
    <property type="entry name" value="5-OXOPROLINASE RELATED"/>
    <property type="match status" value="1"/>
</dbReference>
<dbReference type="PANTHER" id="PTHR11365:SF23">
    <property type="entry name" value="HYPOTHETICAL 5-OXOPROLINASE (EUROFUNG)-RELATED"/>
    <property type="match status" value="1"/>
</dbReference>
<dbReference type="RefSeq" id="WP_007859934.1">
    <property type="nucleotide sequence ID" value="NZ_JH376420.1"/>
</dbReference>
<dbReference type="Pfam" id="PF01968">
    <property type="entry name" value="Hydantoinase_A"/>
    <property type="match status" value="1"/>
</dbReference>
<comment type="caution">
    <text evidence="3">The sequence shown here is derived from an EMBL/GenBank/DDBJ whole genome shotgun (WGS) entry which is preliminary data.</text>
</comment>
<dbReference type="GO" id="GO:0005829">
    <property type="term" value="C:cytosol"/>
    <property type="evidence" value="ECO:0007669"/>
    <property type="project" value="TreeGrafter"/>
</dbReference>
<dbReference type="Pfam" id="PF05378">
    <property type="entry name" value="Hydant_A_N"/>
    <property type="match status" value="1"/>
</dbReference>
<dbReference type="GO" id="GO:0006749">
    <property type="term" value="P:glutathione metabolic process"/>
    <property type="evidence" value="ECO:0007669"/>
    <property type="project" value="TreeGrafter"/>
</dbReference>
<dbReference type="Gene3D" id="3.30.420.40">
    <property type="match status" value="1"/>
</dbReference>
<evidence type="ECO:0000313" key="4">
    <source>
        <dbReference type="Proteomes" id="UP000003763"/>
    </source>
</evidence>
<evidence type="ECO:0000313" key="3">
    <source>
        <dbReference type="EMBL" id="EHF00161.1"/>
    </source>
</evidence>
<dbReference type="InterPro" id="IPR045079">
    <property type="entry name" value="Oxoprolinase-like"/>
</dbReference>
<proteinExistence type="predicted"/>
<dbReference type="PATRIC" id="fig|742733.3.peg.1086"/>
<dbReference type="EMBL" id="ADLJ01000007">
    <property type="protein sequence ID" value="EHF00161.1"/>
    <property type="molecule type" value="Genomic_DNA"/>
</dbReference>
<dbReference type="InterPro" id="IPR008040">
    <property type="entry name" value="Hydant_A_N"/>
</dbReference>
<dbReference type="Proteomes" id="UP000003763">
    <property type="component" value="Unassembled WGS sequence"/>
</dbReference>
<protein>
    <recommendedName>
        <fullName evidence="5">Hydantoinase/oxoprolinase</fullName>
    </recommendedName>
</protein>
<dbReference type="InterPro" id="IPR043129">
    <property type="entry name" value="ATPase_NBD"/>
</dbReference>